<sequence>MLVTGIASVFSLSLQAIANVSVSKNKLVAINLAQEGIELVRQIRDTNEIKGIAWDTGFFPAGCGVGNETDASGLTIPNLTPYSPGRYIKYPDDKGLYSYDSGSDTIFKRQIIVEKPACGGSWPRGDVDNDNEVHIVSTVFWNEKSVAKSVKLEEVLYNWK</sequence>
<proteinExistence type="predicted"/>
<evidence type="ECO:0000313" key="1">
    <source>
        <dbReference type="EMBL" id="OHA01194.1"/>
    </source>
</evidence>
<evidence type="ECO:0000313" key="2">
    <source>
        <dbReference type="Proteomes" id="UP000178710"/>
    </source>
</evidence>
<accession>A0A1G2KPL5</accession>
<dbReference type="AlphaFoldDB" id="A0A1G2KPL5"/>
<dbReference type="EMBL" id="MHQK01000033">
    <property type="protein sequence ID" value="OHA01194.1"/>
    <property type="molecule type" value="Genomic_DNA"/>
</dbReference>
<name>A0A1G2KPL5_9BACT</name>
<comment type="caution">
    <text evidence="1">The sequence shown here is derived from an EMBL/GenBank/DDBJ whole genome shotgun (WGS) entry which is preliminary data.</text>
</comment>
<organism evidence="1 2">
    <name type="scientific">Candidatus Sungbacteria bacterium RIFCSPHIGHO2_02_FULL_49_20</name>
    <dbReference type="NCBI Taxonomy" id="1802272"/>
    <lineage>
        <taxon>Bacteria</taxon>
        <taxon>Candidatus Sungiibacteriota</taxon>
    </lineage>
</organism>
<reference evidence="1 2" key="1">
    <citation type="journal article" date="2016" name="Nat. Commun.">
        <title>Thousands of microbial genomes shed light on interconnected biogeochemical processes in an aquifer system.</title>
        <authorList>
            <person name="Anantharaman K."/>
            <person name="Brown C.T."/>
            <person name="Hug L.A."/>
            <person name="Sharon I."/>
            <person name="Castelle C.J."/>
            <person name="Probst A.J."/>
            <person name="Thomas B.C."/>
            <person name="Singh A."/>
            <person name="Wilkins M.J."/>
            <person name="Karaoz U."/>
            <person name="Brodie E.L."/>
            <person name="Williams K.H."/>
            <person name="Hubbard S.S."/>
            <person name="Banfield J.F."/>
        </authorList>
    </citation>
    <scope>NUCLEOTIDE SEQUENCE [LARGE SCALE GENOMIC DNA]</scope>
</reference>
<dbReference type="Proteomes" id="UP000178710">
    <property type="component" value="Unassembled WGS sequence"/>
</dbReference>
<protein>
    <submittedName>
        <fullName evidence="1">Uncharacterized protein</fullName>
    </submittedName>
</protein>
<gene>
    <name evidence="1" type="ORF">A3C12_01605</name>
</gene>